<protein>
    <recommendedName>
        <fullName evidence="4">Glutathione peroxidase</fullName>
    </recommendedName>
</protein>
<dbReference type="PANTHER" id="PTHR11592">
    <property type="entry name" value="GLUTATHIONE PEROXIDASE"/>
    <property type="match status" value="1"/>
</dbReference>
<dbReference type="InterPro" id="IPR000889">
    <property type="entry name" value="Glutathione_peroxidase"/>
</dbReference>
<keyword evidence="2 4" id="KW-0575">Peroxidase</keyword>
<dbReference type="InterPro" id="IPR036249">
    <property type="entry name" value="Thioredoxin-like_sf"/>
</dbReference>
<dbReference type="GO" id="GO:0004602">
    <property type="term" value="F:glutathione peroxidase activity"/>
    <property type="evidence" value="ECO:0007669"/>
    <property type="project" value="TreeGrafter"/>
</dbReference>
<sequence>MLKEEFGNATNCSFDIVGFPSNQFGSQEPADDYKILDCLKYVRPGNEYQPNFKVFSKIIVNGDDEDPIFTFLKNACPSPNGYIGRQFTYLWEFMRNNDINWNFAKFLLDHNGIPYKRYMPIVHPLRIRNDIQYLIEKCKSEI</sequence>
<reference evidence="5" key="1">
    <citation type="submission" date="2018-11" db="EMBL/GenBank/DDBJ databases">
        <title>Myxobolus squamalis genome and transcriptome.</title>
        <authorList>
            <person name="Yahalomi D."/>
            <person name="Atkinson S.D."/>
            <person name="Neuhof M."/>
            <person name="Chang E.S."/>
            <person name="Philippe H."/>
            <person name="Cartwright P."/>
            <person name="Bartholomew J.L."/>
            <person name="Huchon D."/>
        </authorList>
    </citation>
    <scope>NUCLEOTIDE SEQUENCE</scope>
    <source>
        <strain evidence="5">71B08</strain>
        <tissue evidence="5">Whole</tissue>
    </source>
</reference>
<evidence type="ECO:0000256" key="2">
    <source>
        <dbReference type="ARBA" id="ARBA00022559"/>
    </source>
</evidence>
<evidence type="ECO:0000313" key="5">
    <source>
        <dbReference type="EMBL" id="NDJ97326.1"/>
    </source>
</evidence>
<dbReference type="PANTHER" id="PTHR11592:SF81">
    <property type="entry name" value="GLUTATHIONE PEROXIDASE"/>
    <property type="match status" value="1"/>
</dbReference>
<dbReference type="PROSITE" id="PS51355">
    <property type="entry name" value="GLUTATHIONE_PEROXID_3"/>
    <property type="match status" value="1"/>
</dbReference>
<dbReference type="GO" id="GO:0006979">
    <property type="term" value="P:response to oxidative stress"/>
    <property type="evidence" value="ECO:0007669"/>
    <property type="project" value="InterPro"/>
</dbReference>
<dbReference type="EMBL" id="GHBR01002616">
    <property type="protein sequence ID" value="NDJ97326.1"/>
    <property type="molecule type" value="Transcribed_RNA"/>
</dbReference>
<keyword evidence="3 4" id="KW-0560">Oxidoreductase</keyword>
<organism evidence="5">
    <name type="scientific">Myxobolus squamalis</name>
    <name type="common">Myxosporean</name>
    <dbReference type="NCBI Taxonomy" id="59785"/>
    <lineage>
        <taxon>Eukaryota</taxon>
        <taxon>Metazoa</taxon>
        <taxon>Cnidaria</taxon>
        <taxon>Myxozoa</taxon>
        <taxon>Myxosporea</taxon>
        <taxon>Bivalvulida</taxon>
        <taxon>Platysporina</taxon>
        <taxon>Myxobolidae</taxon>
        <taxon>Myxobolus</taxon>
    </lineage>
</organism>
<proteinExistence type="inferred from homology"/>
<evidence type="ECO:0000256" key="1">
    <source>
        <dbReference type="ARBA" id="ARBA00006926"/>
    </source>
</evidence>
<evidence type="ECO:0000256" key="4">
    <source>
        <dbReference type="RuleBase" id="RU000499"/>
    </source>
</evidence>
<dbReference type="PROSITE" id="PS00763">
    <property type="entry name" value="GLUTATHIONE_PEROXID_2"/>
    <property type="match status" value="1"/>
</dbReference>
<dbReference type="AlphaFoldDB" id="A0A6B2G498"/>
<accession>A0A6B2G498</accession>
<evidence type="ECO:0000256" key="3">
    <source>
        <dbReference type="ARBA" id="ARBA00023002"/>
    </source>
</evidence>
<dbReference type="Gene3D" id="3.40.30.10">
    <property type="entry name" value="Glutaredoxin"/>
    <property type="match status" value="1"/>
</dbReference>
<dbReference type="InterPro" id="IPR029760">
    <property type="entry name" value="GPX_CS"/>
</dbReference>
<dbReference type="PRINTS" id="PR01011">
    <property type="entry name" value="GLUTPROXDASE"/>
</dbReference>
<dbReference type="SUPFAM" id="SSF52833">
    <property type="entry name" value="Thioredoxin-like"/>
    <property type="match status" value="1"/>
</dbReference>
<comment type="similarity">
    <text evidence="1 4">Belongs to the glutathione peroxidase family.</text>
</comment>
<dbReference type="Pfam" id="PF00255">
    <property type="entry name" value="GSHPx"/>
    <property type="match status" value="1"/>
</dbReference>
<dbReference type="PIRSF" id="PIRSF000303">
    <property type="entry name" value="Glutathion_perox"/>
    <property type="match status" value="1"/>
</dbReference>
<name>A0A6B2G498_MYXSQ</name>